<dbReference type="Pfam" id="PF00977">
    <property type="entry name" value="His_biosynth"/>
    <property type="match status" value="1"/>
</dbReference>
<sequence length="254" mass="26995">MLNVRVIPCLDVKAGRLIKGVKFVDLIDAGSPVTQAKFYNAEGADELCFLDVVASQEGQRTIFDVIGLVAEECFMPLMVGGGVRNIEDIRKLLLIGADKVVINTAAVNNPELVRRAANKFGSQCITVAIDAKRTIGGRFSVFTHSGHQPTGLDAVVWAQQMVEYGAGEIMLTSIDRDGTKQGFDISLTRSVSDSVQVPVIASGGVGTLDHLVEGVFAGHASAVLSASIFHSGTYRISEVKKAMFAAGIAVRQSD</sequence>
<dbReference type="InterPro" id="IPR050064">
    <property type="entry name" value="IGPS_HisA/HisF"/>
</dbReference>
<dbReference type="Proteomes" id="UP000018700">
    <property type="component" value="Chromosome"/>
</dbReference>
<comment type="subunit">
    <text evidence="3 9">Heterodimer of HisH and HisF.</text>
</comment>
<dbReference type="PATRIC" id="fig|1401328.3.peg.101"/>
<keyword evidence="6 9" id="KW-0456">Lyase</keyword>
<dbReference type="eggNOG" id="COG0107">
    <property type="taxonomic scope" value="Bacteria"/>
</dbReference>
<dbReference type="OrthoDB" id="9781903at2"/>
<gene>
    <name evidence="9 11" type="primary">hisF</name>
    <name evidence="11" type="ORF">P856_109</name>
</gene>
<dbReference type="PANTHER" id="PTHR21235:SF2">
    <property type="entry name" value="IMIDAZOLE GLYCEROL PHOSPHATE SYNTHASE HISHF"/>
    <property type="match status" value="1"/>
</dbReference>
<dbReference type="STRING" id="1401328.P856_109"/>
<dbReference type="HOGENOM" id="CLU_048577_4_0_5"/>
<dbReference type="EC" id="4.3.2.10" evidence="9"/>
<organism evidence="11 12">
    <name type="scientific">Candidatus Endolissoclinum faulkneri L5</name>
    <dbReference type="NCBI Taxonomy" id="1401328"/>
    <lineage>
        <taxon>Bacteria</taxon>
        <taxon>Pseudomonadati</taxon>
        <taxon>Pseudomonadota</taxon>
        <taxon>Alphaproteobacteria</taxon>
        <taxon>Rhodospirillales</taxon>
        <taxon>Rhodospirillaceae</taxon>
        <taxon>Candidatus Endolissoclinum</taxon>
    </lineage>
</organism>
<evidence type="ECO:0000256" key="2">
    <source>
        <dbReference type="ARBA" id="ARBA00009667"/>
    </source>
</evidence>
<dbReference type="GO" id="GO:0000105">
    <property type="term" value="P:L-histidine biosynthetic process"/>
    <property type="evidence" value="ECO:0007669"/>
    <property type="project" value="UniProtKB-UniRule"/>
</dbReference>
<evidence type="ECO:0000256" key="6">
    <source>
        <dbReference type="ARBA" id="ARBA00023239"/>
    </source>
</evidence>
<dbReference type="Gene3D" id="3.20.20.70">
    <property type="entry name" value="Aldolase class I"/>
    <property type="match status" value="1"/>
</dbReference>
<dbReference type="GO" id="GO:0016829">
    <property type="term" value="F:lyase activity"/>
    <property type="evidence" value="ECO:0007669"/>
    <property type="project" value="UniProtKB-KW"/>
</dbReference>
<dbReference type="NCBIfam" id="TIGR00735">
    <property type="entry name" value="hisF"/>
    <property type="match status" value="1"/>
</dbReference>
<evidence type="ECO:0000256" key="1">
    <source>
        <dbReference type="ARBA" id="ARBA00005091"/>
    </source>
</evidence>
<evidence type="ECO:0000256" key="3">
    <source>
        <dbReference type="ARBA" id="ARBA00011152"/>
    </source>
</evidence>
<dbReference type="GO" id="GO:0005737">
    <property type="term" value="C:cytoplasm"/>
    <property type="evidence" value="ECO:0007669"/>
    <property type="project" value="UniProtKB-SubCell"/>
</dbReference>
<dbReference type="EMBL" id="CP006745">
    <property type="protein sequence ID" value="AHC73347.1"/>
    <property type="molecule type" value="Genomic_DNA"/>
</dbReference>
<dbReference type="PANTHER" id="PTHR21235">
    <property type="entry name" value="IMIDAZOLE GLYCEROL PHOSPHATE SYNTHASE SUBUNIT HISF/H IGP SYNTHASE SUBUNIT HISF/H"/>
    <property type="match status" value="1"/>
</dbReference>
<evidence type="ECO:0000256" key="5">
    <source>
        <dbReference type="ARBA" id="ARBA00023102"/>
    </source>
</evidence>
<feature type="active site" evidence="9">
    <location>
        <position position="130"/>
    </location>
</feature>
<comment type="pathway">
    <text evidence="1 9">Amino-acid biosynthesis; L-histidine biosynthesis; L-histidine from 5-phospho-alpha-D-ribose 1-diphosphate: step 5/9.</text>
</comment>
<name>V9TT69_9PROT</name>
<dbReference type="InterPro" id="IPR011060">
    <property type="entry name" value="RibuloseP-bd_barrel"/>
</dbReference>
<dbReference type="InterPro" id="IPR006062">
    <property type="entry name" value="His_biosynth"/>
</dbReference>
<comment type="catalytic activity">
    <reaction evidence="8 9">
        <text>5-[(5-phospho-1-deoxy-D-ribulos-1-ylimino)methylamino]-1-(5-phospho-beta-D-ribosyl)imidazole-4-carboxamide + L-glutamine = D-erythro-1-(imidazol-4-yl)glycerol 3-phosphate + 5-amino-1-(5-phospho-beta-D-ribosyl)imidazole-4-carboxamide + L-glutamate + H(+)</text>
        <dbReference type="Rhea" id="RHEA:24793"/>
        <dbReference type="ChEBI" id="CHEBI:15378"/>
        <dbReference type="ChEBI" id="CHEBI:29985"/>
        <dbReference type="ChEBI" id="CHEBI:58278"/>
        <dbReference type="ChEBI" id="CHEBI:58359"/>
        <dbReference type="ChEBI" id="CHEBI:58475"/>
        <dbReference type="ChEBI" id="CHEBI:58525"/>
        <dbReference type="EC" id="4.3.2.10"/>
    </reaction>
</comment>
<dbReference type="InterPro" id="IPR013785">
    <property type="entry name" value="Aldolase_TIM"/>
</dbReference>
<evidence type="ECO:0000256" key="10">
    <source>
        <dbReference type="RuleBase" id="RU003657"/>
    </source>
</evidence>
<keyword evidence="9" id="KW-0963">Cytoplasm</keyword>
<dbReference type="CDD" id="cd04731">
    <property type="entry name" value="HisF"/>
    <property type="match status" value="1"/>
</dbReference>
<comment type="subcellular location">
    <subcellularLocation>
        <location evidence="9">Cytoplasm</location>
    </subcellularLocation>
</comment>
<protein>
    <recommendedName>
        <fullName evidence="9">Imidazole glycerol phosphate synthase subunit HisF</fullName>
        <ecNumber evidence="9">4.3.2.10</ecNumber>
    </recommendedName>
    <alternativeName>
        <fullName evidence="9">IGP synthase cyclase subunit</fullName>
    </alternativeName>
    <alternativeName>
        <fullName evidence="9">IGP synthase subunit HisF</fullName>
    </alternativeName>
    <alternativeName>
        <fullName evidence="9">ImGP synthase subunit HisF</fullName>
        <shortName evidence="9">IGPS subunit HisF</shortName>
    </alternativeName>
</protein>
<dbReference type="GO" id="GO:0000107">
    <property type="term" value="F:imidazoleglycerol-phosphate synthase activity"/>
    <property type="evidence" value="ECO:0007669"/>
    <property type="project" value="UniProtKB-UniRule"/>
</dbReference>
<dbReference type="RefSeq" id="WP_025300233.1">
    <property type="nucleotide sequence ID" value="NZ_CP006745.1"/>
</dbReference>
<accession>V9TT69</accession>
<keyword evidence="4 9" id="KW-0028">Amino-acid biosynthesis</keyword>
<dbReference type="AlphaFoldDB" id="V9TT69"/>
<evidence type="ECO:0000256" key="9">
    <source>
        <dbReference type="HAMAP-Rule" id="MF_01013"/>
    </source>
</evidence>
<dbReference type="SUPFAM" id="SSF51366">
    <property type="entry name" value="Ribulose-phoshate binding barrel"/>
    <property type="match status" value="1"/>
</dbReference>
<evidence type="ECO:0000256" key="8">
    <source>
        <dbReference type="ARBA" id="ARBA00047838"/>
    </source>
</evidence>
<comment type="similarity">
    <text evidence="2 9 10">Belongs to the HisA/HisF family.</text>
</comment>
<proteinExistence type="inferred from homology"/>
<keyword evidence="12" id="KW-1185">Reference proteome</keyword>
<dbReference type="HAMAP" id="MF_01013">
    <property type="entry name" value="HisF"/>
    <property type="match status" value="1"/>
</dbReference>
<evidence type="ECO:0000313" key="12">
    <source>
        <dbReference type="Proteomes" id="UP000018700"/>
    </source>
</evidence>
<evidence type="ECO:0000313" key="11">
    <source>
        <dbReference type="EMBL" id="AHC73347.1"/>
    </source>
</evidence>
<dbReference type="KEGG" id="efk:P856_109"/>
<reference evidence="11 12" key="1">
    <citation type="journal article" date="2013" name="PLoS ONE">
        <title>Bacterial endosymbiosis in a chordate host: long-term co-evolution and conservation of secondary metabolism.</title>
        <authorList>
            <person name="Kwan J.C."/>
            <person name="Schmidt E.W."/>
        </authorList>
    </citation>
    <scope>NUCLEOTIDE SEQUENCE [LARGE SCALE GENOMIC DNA]</scope>
    <source>
        <strain evidence="12">faulkneri L5</strain>
    </source>
</reference>
<dbReference type="UniPathway" id="UPA00031">
    <property type="reaction ID" value="UER00010"/>
</dbReference>
<feature type="active site" evidence="9">
    <location>
        <position position="11"/>
    </location>
</feature>
<evidence type="ECO:0000256" key="7">
    <source>
        <dbReference type="ARBA" id="ARBA00025475"/>
    </source>
</evidence>
<dbReference type="InterPro" id="IPR004651">
    <property type="entry name" value="HisF"/>
</dbReference>
<keyword evidence="5 9" id="KW-0368">Histidine biosynthesis</keyword>
<evidence type="ECO:0000256" key="4">
    <source>
        <dbReference type="ARBA" id="ARBA00022605"/>
    </source>
</evidence>
<comment type="function">
    <text evidence="7 9">IGPS catalyzes the conversion of PRFAR and glutamine to IGP, AICAR and glutamate. The HisF subunit catalyzes the cyclization activity that produces IGP and AICAR from PRFAR using the ammonia provided by the HisH subunit.</text>
</comment>